<evidence type="ECO:0000313" key="3">
    <source>
        <dbReference type="Proteomes" id="UP000321570"/>
    </source>
</evidence>
<dbReference type="Proteomes" id="UP000321570">
    <property type="component" value="Unassembled WGS sequence"/>
</dbReference>
<evidence type="ECO:0000313" key="2">
    <source>
        <dbReference type="EMBL" id="VUZ38603.1"/>
    </source>
</evidence>
<evidence type="ECO:0000256" key="1">
    <source>
        <dbReference type="SAM" id="MobiDB-lite"/>
    </source>
</evidence>
<dbReference type="AlphaFoldDB" id="A0A564XWF7"/>
<proteinExistence type="predicted"/>
<feature type="region of interest" description="Disordered" evidence="1">
    <location>
        <begin position="52"/>
        <end position="92"/>
    </location>
</feature>
<sequence>MHPQPTENPTSQMRNAVPVNVGASTSRAVFGRPGASNQLIQLDQTQNVHLAGPPSTDMAGLSTGQTVTSRDESGSGEIRTLSLIKDLPSSKQ</sequence>
<organism evidence="2 3">
    <name type="scientific">Hymenolepis diminuta</name>
    <name type="common">Rat tapeworm</name>
    <dbReference type="NCBI Taxonomy" id="6216"/>
    <lineage>
        <taxon>Eukaryota</taxon>
        <taxon>Metazoa</taxon>
        <taxon>Spiralia</taxon>
        <taxon>Lophotrochozoa</taxon>
        <taxon>Platyhelminthes</taxon>
        <taxon>Cestoda</taxon>
        <taxon>Eucestoda</taxon>
        <taxon>Cyclophyllidea</taxon>
        <taxon>Hymenolepididae</taxon>
        <taxon>Hymenolepis</taxon>
    </lineage>
</organism>
<accession>A0A564XWF7</accession>
<protein>
    <submittedName>
        <fullName evidence="2">Uncharacterized protein</fullName>
    </submittedName>
</protein>
<gene>
    <name evidence="2" type="ORF">WMSIL1_LOCUS60</name>
</gene>
<name>A0A564XWF7_HYMDI</name>
<keyword evidence="3" id="KW-1185">Reference proteome</keyword>
<reference evidence="2 3" key="1">
    <citation type="submission" date="2019-07" db="EMBL/GenBank/DDBJ databases">
        <authorList>
            <person name="Jastrzebski P J."/>
            <person name="Paukszto L."/>
            <person name="Jastrzebski P J."/>
        </authorList>
    </citation>
    <scope>NUCLEOTIDE SEQUENCE [LARGE SCALE GENOMIC DNA]</scope>
    <source>
        <strain evidence="2 3">WMS-il1</strain>
    </source>
</reference>
<dbReference type="EMBL" id="CABIJS010000002">
    <property type="protein sequence ID" value="VUZ38603.1"/>
    <property type="molecule type" value="Genomic_DNA"/>
</dbReference>